<sequence>MSKELKILEQHLGKVQAVGEFKASQICTQINDANDFIGALQVLDLALRKIHTSISTYDTNLDESQKGTLDANISQLIQNCSFMGTALFDNAFNVYVGQKLFEFEISNPLLILQKYGYEGVLAYVEDKREELKGILGELASIIAMGIDTDFANALNSTNDLKKIFY</sequence>
<name>A0AAU7E787_9BACT</name>
<dbReference type="InterPro" id="IPR038315">
    <property type="entry name" value="FliS_cochap_sf"/>
</dbReference>
<protein>
    <submittedName>
        <fullName evidence="1">Flagellar FLiS export co-chaperone</fullName>
    </submittedName>
</protein>
<gene>
    <name evidence="1" type="ORF">AAH949_08490</name>
</gene>
<dbReference type="EMBL" id="CP155620">
    <property type="protein sequence ID" value="XBJ29110.1"/>
    <property type="molecule type" value="Genomic_DNA"/>
</dbReference>
<reference evidence="1" key="1">
    <citation type="submission" date="2024-05" db="EMBL/GenBank/DDBJ databases">
        <title>Campylobacter coli isolated from environmental waters in Slovenia.</title>
        <authorList>
            <person name="Zautner A.E."/>
            <person name="Bunk B."/>
            <person name="Riedel T."/>
            <person name="Sproeer C."/>
        </authorList>
    </citation>
    <scope>NUCLEOTIDE SEQUENCE</scope>
    <source>
        <strain evidence="1">CCS1377</strain>
    </source>
</reference>
<evidence type="ECO:0000313" key="1">
    <source>
        <dbReference type="EMBL" id="XBJ29110.1"/>
    </source>
</evidence>
<dbReference type="AlphaFoldDB" id="A0AAU7E787"/>
<organism evidence="1">
    <name type="scientific">Campylobacter sp. CCS1377</name>
    <dbReference type="NCBI Taxonomy" id="3158229"/>
    <lineage>
        <taxon>Bacteria</taxon>
        <taxon>Pseudomonadati</taxon>
        <taxon>Campylobacterota</taxon>
        <taxon>Epsilonproteobacteria</taxon>
        <taxon>Campylobacterales</taxon>
        <taxon>Campylobacteraceae</taxon>
        <taxon>Campylobacter</taxon>
    </lineage>
</organism>
<dbReference type="RefSeq" id="WP_348518506.1">
    <property type="nucleotide sequence ID" value="NZ_CP155620.1"/>
</dbReference>
<dbReference type="Pfam" id="PF16522">
    <property type="entry name" value="FliS_cochap"/>
    <property type="match status" value="1"/>
</dbReference>
<dbReference type="InterPro" id="IPR032411">
    <property type="entry name" value="FliS_cochap"/>
</dbReference>
<accession>A0AAU7E787</accession>
<keyword evidence="1" id="KW-0282">Flagellum</keyword>
<keyword evidence="1" id="KW-0969">Cilium</keyword>
<proteinExistence type="predicted"/>
<dbReference type="Gene3D" id="3.30.1120.180">
    <property type="entry name" value="Flagellar FLiS export co-chaperone, HP1076"/>
    <property type="match status" value="1"/>
</dbReference>
<keyword evidence="1" id="KW-0966">Cell projection</keyword>